<feature type="transmembrane region" description="Helical" evidence="6">
    <location>
        <begin position="318"/>
        <end position="337"/>
    </location>
</feature>
<proteinExistence type="inferred from homology"/>
<keyword evidence="3 6" id="KW-0812">Transmembrane</keyword>
<evidence type="ECO:0000256" key="1">
    <source>
        <dbReference type="ARBA" id="ARBA00004141"/>
    </source>
</evidence>
<evidence type="ECO:0000256" key="6">
    <source>
        <dbReference type="SAM" id="Phobius"/>
    </source>
</evidence>
<dbReference type="Gene3D" id="1.10.4160.10">
    <property type="entry name" value="Hydantoin permease"/>
    <property type="match status" value="1"/>
</dbReference>
<accession>A0A9X2JLY3</accession>
<feature type="transmembrane region" description="Helical" evidence="6">
    <location>
        <begin position="237"/>
        <end position="259"/>
    </location>
</feature>
<feature type="transmembrane region" description="Helical" evidence="6">
    <location>
        <begin position="34"/>
        <end position="55"/>
    </location>
</feature>
<dbReference type="AlphaFoldDB" id="A0A9X2JLY3"/>
<sequence length="434" mass="47031">MREKEIVAKTAELNDDYSLSRVPEEQRDPMWKILLIRIGNLTCVSQFMIGAELGYGLTFAQAFWATMIGSVFLQFISYGLGVAGQREGLSTSLLSKWAGFGTYGSALVGLAFAISLTGWFGIQNSVFAQGIVSILGNNLNFAVVAAFTGLAVTLVVLFGFKSMSWTANIAVPGFLIVMGIGTFNMLRTHSLGSLITMAAPSQSLTFTAAITVVTGGFIVGCIITPDITRFAKSSRDVFWATLIGTMLGELGVNLLGVLMAHAVGTEAIMPIIYQLTGILGVFIVIFSTLKVNDVNLYSSSLGIVNFIKQVFKINVNRALMTIIIGILGTILSMMGIIDKFESFLSFLGIVFPPIAGIMFIDYFVLKRSRRILDESRKLGKLPDQAEKLHPVTLISWIVGSMAGFFITIGIQSITSIVVAAIVYYMGMKIFSKEK</sequence>
<feature type="transmembrane region" description="Helical" evidence="6">
    <location>
        <begin position="343"/>
        <end position="365"/>
    </location>
</feature>
<evidence type="ECO:0000313" key="8">
    <source>
        <dbReference type="Proteomes" id="UP001139006"/>
    </source>
</evidence>
<dbReference type="Proteomes" id="UP001139006">
    <property type="component" value="Unassembled WGS sequence"/>
</dbReference>
<feature type="transmembrane region" description="Helical" evidence="6">
    <location>
        <begin position="412"/>
        <end position="430"/>
    </location>
</feature>
<feature type="transmembrane region" description="Helical" evidence="6">
    <location>
        <begin position="271"/>
        <end position="289"/>
    </location>
</feature>
<dbReference type="CDD" id="cd11484">
    <property type="entry name" value="SLC-NCS1sbd_CobB-like"/>
    <property type="match status" value="1"/>
</dbReference>
<gene>
    <name evidence="7" type="ORF">LB941_07090</name>
</gene>
<dbReference type="PANTHER" id="PTHR30569:SF0">
    <property type="entry name" value="CYTOSINE PERMEASE"/>
    <property type="match status" value="1"/>
</dbReference>
<organism evidence="7 8">
    <name type="scientific">Ligilactobacillus ubinensis</name>
    <dbReference type="NCBI Taxonomy" id="2876789"/>
    <lineage>
        <taxon>Bacteria</taxon>
        <taxon>Bacillati</taxon>
        <taxon>Bacillota</taxon>
        <taxon>Bacilli</taxon>
        <taxon>Lactobacillales</taxon>
        <taxon>Lactobacillaceae</taxon>
        <taxon>Ligilactobacillus</taxon>
    </lineage>
</organism>
<feature type="transmembrane region" description="Helical" evidence="6">
    <location>
        <begin position="141"/>
        <end position="160"/>
    </location>
</feature>
<feature type="transmembrane region" description="Helical" evidence="6">
    <location>
        <begin position="167"/>
        <end position="186"/>
    </location>
</feature>
<dbReference type="EMBL" id="JAIULA010000012">
    <property type="protein sequence ID" value="MCP0887100.1"/>
    <property type="molecule type" value="Genomic_DNA"/>
</dbReference>
<feature type="transmembrane region" description="Helical" evidence="6">
    <location>
        <begin position="206"/>
        <end position="225"/>
    </location>
</feature>
<evidence type="ECO:0000256" key="2">
    <source>
        <dbReference type="ARBA" id="ARBA00008974"/>
    </source>
</evidence>
<dbReference type="GO" id="GO:0015209">
    <property type="term" value="F:cytosine transmembrane transporter activity"/>
    <property type="evidence" value="ECO:0007669"/>
    <property type="project" value="InterPro"/>
</dbReference>
<reference evidence="7 8" key="1">
    <citation type="journal article" date="2023" name="Int. J. Syst. Evol. Microbiol.">
        <title>Ligilactobacillus ubinensis sp. nov., a novel species isolated from the wild ferment of a durian fruit (Durio zibethinus).</title>
        <authorList>
            <person name="Heng Y.C."/>
            <person name="Menon N."/>
            <person name="Chen B."/>
            <person name="Loo B.Z.L."/>
            <person name="Wong G.W.J."/>
            <person name="Lim A.C.H."/>
            <person name="Silvaraju S."/>
            <person name="Kittelmann S."/>
        </authorList>
    </citation>
    <scope>NUCLEOTIDE SEQUENCE [LARGE SCALE GENOMIC DNA]</scope>
    <source>
        <strain evidence="7 8">WILCCON 0076</strain>
    </source>
</reference>
<comment type="subcellular location">
    <subcellularLocation>
        <location evidence="1">Membrane</location>
        <topology evidence="1">Multi-pass membrane protein</topology>
    </subcellularLocation>
</comment>
<keyword evidence="4 6" id="KW-1133">Transmembrane helix</keyword>
<dbReference type="PANTHER" id="PTHR30569">
    <property type="entry name" value="CYTOSINE TRANSPORTER CODB"/>
    <property type="match status" value="1"/>
</dbReference>
<keyword evidence="5 6" id="KW-0472">Membrane</keyword>
<comment type="similarity">
    <text evidence="2">Belongs to the purine-cytosine permease (2.A.39) family.</text>
</comment>
<keyword evidence="8" id="KW-1185">Reference proteome</keyword>
<dbReference type="GO" id="GO:0005886">
    <property type="term" value="C:plasma membrane"/>
    <property type="evidence" value="ECO:0007669"/>
    <property type="project" value="TreeGrafter"/>
</dbReference>
<evidence type="ECO:0000256" key="3">
    <source>
        <dbReference type="ARBA" id="ARBA00022692"/>
    </source>
</evidence>
<dbReference type="InterPro" id="IPR030191">
    <property type="entry name" value="CodB"/>
</dbReference>
<name>A0A9X2JLY3_9LACO</name>
<feature type="transmembrane region" description="Helical" evidence="6">
    <location>
        <begin position="100"/>
        <end position="121"/>
    </location>
</feature>
<evidence type="ECO:0000256" key="4">
    <source>
        <dbReference type="ARBA" id="ARBA00022989"/>
    </source>
</evidence>
<evidence type="ECO:0000256" key="5">
    <source>
        <dbReference type="ARBA" id="ARBA00023136"/>
    </source>
</evidence>
<evidence type="ECO:0000313" key="7">
    <source>
        <dbReference type="EMBL" id="MCP0887100.1"/>
    </source>
</evidence>
<dbReference type="RefSeq" id="WP_253360669.1">
    <property type="nucleotide sequence ID" value="NZ_JAIULA010000012.1"/>
</dbReference>
<protein>
    <submittedName>
        <fullName evidence="7">Cytosine permease</fullName>
    </submittedName>
</protein>
<dbReference type="Pfam" id="PF02133">
    <property type="entry name" value="Transp_cyt_pur"/>
    <property type="match status" value="1"/>
</dbReference>
<comment type="caution">
    <text evidence="7">The sequence shown here is derived from an EMBL/GenBank/DDBJ whole genome shotgun (WGS) entry which is preliminary data.</text>
</comment>
<feature type="transmembrane region" description="Helical" evidence="6">
    <location>
        <begin position="61"/>
        <end position="80"/>
    </location>
</feature>
<dbReference type="InterPro" id="IPR001248">
    <property type="entry name" value="Pur-cyt_permease"/>
</dbReference>